<dbReference type="EMBL" id="FWFJ01000014">
    <property type="protein sequence ID" value="SLN42902.1"/>
    <property type="molecule type" value="Genomic_DNA"/>
</dbReference>
<dbReference type="InterPro" id="IPR050194">
    <property type="entry name" value="Glycosyltransferase_grp1"/>
</dbReference>
<keyword evidence="2" id="KW-0328">Glycosyltransferase</keyword>
<dbReference type="CDD" id="cd03801">
    <property type="entry name" value="GT4_PimA-like"/>
    <property type="match status" value="1"/>
</dbReference>
<evidence type="ECO:0000313" key="3">
    <source>
        <dbReference type="Proteomes" id="UP000194012"/>
    </source>
</evidence>
<dbReference type="Pfam" id="PF00534">
    <property type="entry name" value="Glycos_transf_1"/>
    <property type="match status" value="1"/>
</dbReference>
<accession>A0A1X6Z7U7</accession>
<dbReference type="PANTHER" id="PTHR45947:SF3">
    <property type="entry name" value="SULFOQUINOVOSYL TRANSFERASE SQD2"/>
    <property type="match status" value="1"/>
</dbReference>
<gene>
    <name evidence="2" type="primary">kanF</name>
    <name evidence="2" type="ORF">ROG8370_01811</name>
</gene>
<dbReference type="SUPFAM" id="SSF53756">
    <property type="entry name" value="UDP-Glycosyltransferase/glycogen phosphorylase"/>
    <property type="match status" value="1"/>
</dbReference>
<dbReference type="EC" id="2.4.1.284" evidence="2"/>
<proteinExistence type="predicted"/>
<dbReference type="Gene3D" id="3.40.50.2000">
    <property type="entry name" value="Glycogen Phosphorylase B"/>
    <property type="match status" value="2"/>
</dbReference>
<name>A0A1X6Z7U7_9RHOB</name>
<evidence type="ECO:0000313" key="2">
    <source>
        <dbReference type="EMBL" id="SLN42902.1"/>
    </source>
</evidence>
<protein>
    <submittedName>
        <fullName evidence="2">2-deoxystreptamine glucosyltransferase</fullName>
        <ecNumber evidence="2">2.4.1.284</ecNumber>
    </submittedName>
</protein>
<dbReference type="GO" id="GO:0102318">
    <property type="term" value="F:2-deoxystreptamine glucosyltransferase activity"/>
    <property type="evidence" value="ECO:0007669"/>
    <property type="project" value="UniProtKB-EC"/>
</dbReference>
<dbReference type="RefSeq" id="WP_170925209.1">
    <property type="nucleotide sequence ID" value="NZ_FWFJ01000014.1"/>
</dbReference>
<dbReference type="PANTHER" id="PTHR45947">
    <property type="entry name" value="SULFOQUINOVOSYL TRANSFERASE SQD2"/>
    <property type="match status" value="1"/>
</dbReference>
<feature type="domain" description="Glycosyl transferase family 1" evidence="1">
    <location>
        <begin position="240"/>
        <end position="390"/>
    </location>
</feature>
<organism evidence="2 3">
    <name type="scientific">Roseovarius gaetbuli</name>
    <dbReference type="NCBI Taxonomy" id="1356575"/>
    <lineage>
        <taxon>Bacteria</taxon>
        <taxon>Pseudomonadati</taxon>
        <taxon>Pseudomonadota</taxon>
        <taxon>Alphaproteobacteria</taxon>
        <taxon>Rhodobacterales</taxon>
        <taxon>Roseobacteraceae</taxon>
        <taxon>Roseovarius</taxon>
    </lineage>
</organism>
<sequence>MTVQRPRVLAIAEAANPEWVSVPLVGWSLASALREVADVHIVTQVRNREAFLRAGLCEGRDFTAIDSEALARPLWALGQKLRMGEGKGWTTLQLINALSYPWFEHLVWKTFGADVRAGKYDIVHRITPLSPTLSSPIAAKCARAGVPFVLGPLNGGVPWPEGFDRERRREREWLSYLRSAYKALPGRRATLRHASAILAGSRHTLGEMPEALRGKCIYLPENAIDPARFSRAGAPGDGPMRAGFVGRLVPYKGPDMLIEAAVPMLRAGRLLLDLVGDGPMMADLRTQAEALGVSDAVTFHGWLPHQEVQNVLAGCHLFAFPSIREFGGGVVLEAMALGVPPLIVDYAGPGELVQAGRGYKVPIGSRESIISGFRRALEFLAEDRAALAQTGQTARDWVAQNFTWGRKAEQVLSVYQAVLSGAPMPAFFDAPATPATCAPWANPEATT</sequence>
<dbReference type="AlphaFoldDB" id="A0A1X6Z7U7"/>
<keyword evidence="2" id="KW-0808">Transferase</keyword>
<evidence type="ECO:0000259" key="1">
    <source>
        <dbReference type="Pfam" id="PF00534"/>
    </source>
</evidence>
<reference evidence="3" key="1">
    <citation type="submission" date="2017-03" db="EMBL/GenBank/DDBJ databases">
        <authorList>
            <person name="Rodrigo-Torres L."/>
            <person name="Arahal R.D."/>
            <person name="Lucena T."/>
        </authorList>
    </citation>
    <scope>NUCLEOTIDE SEQUENCE [LARGE SCALE GENOMIC DNA]</scope>
    <source>
        <strain evidence="3">CECT 8370</strain>
    </source>
</reference>
<keyword evidence="3" id="KW-1185">Reference proteome</keyword>
<dbReference type="Proteomes" id="UP000194012">
    <property type="component" value="Unassembled WGS sequence"/>
</dbReference>
<dbReference type="InterPro" id="IPR001296">
    <property type="entry name" value="Glyco_trans_1"/>
</dbReference>